<reference evidence="4 5" key="1">
    <citation type="submission" date="2018-06" db="EMBL/GenBank/DDBJ databases">
        <authorList>
            <consortium name="Pathogen Informatics"/>
            <person name="Doyle S."/>
        </authorList>
    </citation>
    <scope>NUCLEOTIDE SEQUENCE [LARGE SCALE GENOMIC DNA]</scope>
    <source>
        <strain evidence="4 5">NCTC13063</strain>
    </source>
</reference>
<organism evidence="4 5">
    <name type="scientific">Segatella buccae</name>
    <dbReference type="NCBI Taxonomy" id="28126"/>
    <lineage>
        <taxon>Bacteria</taxon>
        <taxon>Pseudomonadati</taxon>
        <taxon>Bacteroidota</taxon>
        <taxon>Bacteroidia</taxon>
        <taxon>Bacteroidales</taxon>
        <taxon>Prevotellaceae</taxon>
        <taxon>Segatella</taxon>
    </lineage>
</organism>
<dbReference type="PANTHER" id="PTHR44943">
    <property type="entry name" value="CELLULOSE SYNTHASE OPERON PROTEIN C"/>
    <property type="match status" value="1"/>
</dbReference>
<keyword evidence="1" id="KW-0677">Repeat</keyword>
<evidence type="ECO:0000256" key="1">
    <source>
        <dbReference type="ARBA" id="ARBA00022737"/>
    </source>
</evidence>
<dbReference type="SMART" id="SM00028">
    <property type="entry name" value="TPR"/>
    <property type="match status" value="5"/>
</dbReference>
<dbReference type="PANTHER" id="PTHR44943:SF4">
    <property type="entry name" value="TPR REPEAT-CONTAINING PROTEIN MJ0798"/>
    <property type="match status" value="1"/>
</dbReference>
<keyword evidence="2 3" id="KW-0802">TPR repeat</keyword>
<dbReference type="InterPro" id="IPR011990">
    <property type="entry name" value="TPR-like_helical_dom_sf"/>
</dbReference>
<evidence type="ECO:0000313" key="5">
    <source>
        <dbReference type="Proteomes" id="UP000255283"/>
    </source>
</evidence>
<dbReference type="Pfam" id="PF13181">
    <property type="entry name" value="TPR_8"/>
    <property type="match status" value="1"/>
</dbReference>
<dbReference type="PROSITE" id="PS50293">
    <property type="entry name" value="TPR_REGION"/>
    <property type="match status" value="1"/>
</dbReference>
<dbReference type="Pfam" id="PF13432">
    <property type="entry name" value="TPR_16"/>
    <property type="match status" value="1"/>
</dbReference>
<feature type="repeat" description="TPR" evidence="3">
    <location>
        <begin position="33"/>
        <end position="66"/>
    </location>
</feature>
<proteinExistence type="predicted"/>
<comment type="caution">
    <text evidence="4">The sequence shown here is derived from an EMBL/GenBank/DDBJ whole genome shotgun (WGS) entry which is preliminary data.</text>
</comment>
<dbReference type="SUPFAM" id="SSF48452">
    <property type="entry name" value="TPR-like"/>
    <property type="match status" value="3"/>
</dbReference>
<dbReference type="InterPro" id="IPR019734">
    <property type="entry name" value="TPR_rpt"/>
</dbReference>
<name>A0AAQ1ZLQ0_9BACT</name>
<dbReference type="EMBL" id="UGTJ01000002">
    <property type="protein sequence ID" value="SUB96657.1"/>
    <property type="molecule type" value="Genomic_DNA"/>
</dbReference>
<evidence type="ECO:0000256" key="2">
    <source>
        <dbReference type="ARBA" id="ARBA00022803"/>
    </source>
</evidence>
<dbReference type="AlphaFoldDB" id="A0AAQ1ZLQ0"/>
<dbReference type="RefSeq" id="WP_115154321.1">
    <property type="nucleotide sequence ID" value="NZ_JAQETA010000007.1"/>
</dbReference>
<sequence length="475" mass="54584">MRTDEYFDTGEFKEMLRRYEQSRAAGESIYLEADDLTDIAEYYHAKGRLDEALGAIDYALELFPGATLPLVFRARIALIKEQDAEKARRLIDRVDETDDPDYIYMAAEIMVFQKREKEADRFLTEQYAMLDDEEEQVDFCLDVATLFADYELFALADKWLKRSGADKADSDYKDLSARIALSKGNTEYSKRIYNELLDENPYSTHYWNQLATSQFLENDYAHAIESSEFSIAIDPTDPDALLNKANALFALGNWEEALEYFDRYARLEPDDELGYMLKGITLLTQGREKEALEQLRMAESRAKEDSPNLTEIYKQLAFVLSHFGKQKEALGYIGRMEELMGMETSELLVLKGHVLLENKQLRKALVCFAKAMQMAENDLSVFLHVAMSVYDNGYPDTAKGMFEKILEADGNEAGDIACAYLARCAEAKNDMETFLHYLKASVERSPQTTRQVLGDLFPESLNPEDYYHYFIENKQ</sequence>
<dbReference type="InterPro" id="IPR051685">
    <property type="entry name" value="Ycf3/AcsC/BcsC/TPR_MFPF"/>
</dbReference>
<gene>
    <name evidence="4" type="ORF">NCTC13063_02427</name>
</gene>
<evidence type="ECO:0000256" key="3">
    <source>
        <dbReference type="PROSITE-ProRule" id="PRU00339"/>
    </source>
</evidence>
<dbReference type="Gene3D" id="1.25.40.10">
    <property type="entry name" value="Tetratricopeptide repeat domain"/>
    <property type="match status" value="2"/>
</dbReference>
<accession>A0AAQ1ZLQ0</accession>
<feature type="repeat" description="TPR" evidence="3">
    <location>
        <begin position="345"/>
        <end position="378"/>
    </location>
</feature>
<dbReference type="Proteomes" id="UP000255283">
    <property type="component" value="Unassembled WGS sequence"/>
</dbReference>
<protein>
    <submittedName>
        <fullName evidence="4">Tetratricopeptide repeat protein</fullName>
    </submittedName>
</protein>
<dbReference type="PROSITE" id="PS50005">
    <property type="entry name" value="TPR"/>
    <property type="match status" value="3"/>
</dbReference>
<feature type="repeat" description="TPR" evidence="3">
    <location>
        <begin position="238"/>
        <end position="271"/>
    </location>
</feature>
<dbReference type="Pfam" id="PF14559">
    <property type="entry name" value="TPR_19"/>
    <property type="match status" value="1"/>
</dbReference>
<evidence type="ECO:0000313" key="4">
    <source>
        <dbReference type="EMBL" id="SUB96657.1"/>
    </source>
</evidence>